<dbReference type="InterPro" id="IPR006674">
    <property type="entry name" value="HD_domain"/>
</dbReference>
<reference evidence="2" key="1">
    <citation type="submission" date="2018-10" db="EMBL/GenBank/DDBJ databases">
        <authorList>
            <person name="Hariharan J."/>
            <person name="Choudoir M.J."/>
            <person name="Diebold P."/>
            <person name="Panke-Buisse K."/>
            <person name="Campbell A.N."/>
            <person name="Buckley D.H."/>
        </authorList>
    </citation>
    <scope>NUCLEOTIDE SEQUENCE</scope>
    <source>
        <strain evidence="2">Gb1</strain>
    </source>
</reference>
<dbReference type="CDD" id="cd00077">
    <property type="entry name" value="HDc"/>
    <property type="match status" value="1"/>
</dbReference>
<dbReference type="Pfam" id="PF01966">
    <property type="entry name" value="HD"/>
    <property type="match status" value="1"/>
</dbReference>
<dbReference type="AlphaFoldDB" id="A0A652L5G2"/>
<name>A0A652L5G2_9ACTN</name>
<feature type="domain" description="HD" evidence="1">
    <location>
        <begin position="26"/>
        <end position="116"/>
    </location>
</feature>
<proteinExistence type="predicted"/>
<sequence length="201" mass="21715">MKVSFGGEIADSAYAYVRSVLRPAILHHSIRVWLLADHLSRGEEIDAREREALAVACLFHDAGTADRHDGPQRFEVEGADAARIFLSRHRWPAPLVQKVWEAVALHTSPGIAERMGTLPRLVRLGVLADFGAPGVIDADGDERLASSLALFPRMEIETVLGNAVVAQALRCPEKAPSSSWTGGLLAARLAHPEDTGISPAF</sequence>
<dbReference type="InterPro" id="IPR003607">
    <property type="entry name" value="HD/PDEase_dom"/>
</dbReference>
<dbReference type="EMBL" id="RDBM01000034">
    <property type="protein sequence ID" value="TXS31189.1"/>
    <property type="molecule type" value="Genomic_DNA"/>
</dbReference>
<evidence type="ECO:0000259" key="1">
    <source>
        <dbReference type="Pfam" id="PF01966"/>
    </source>
</evidence>
<evidence type="ECO:0000313" key="2">
    <source>
        <dbReference type="EMBL" id="TXS31189.1"/>
    </source>
</evidence>
<dbReference type="SUPFAM" id="SSF109604">
    <property type="entry name" value="HD-domain/PDEase-like"/>
    <property type="match status" value="1"/>
</dbReference>
<dbReference type="PANTHER" id="PTHR35569">
    <property type="entry name" value="CYANAMIDE HYDRATASE DDI2-RELATED"/>
    <property type="match status" value="1"/>
</dbReference>
<protein>
    <submittedName>
        <fullName evidence="2">HD domain-containing protein</fullName>
    </submittedName>
</protein>
<organism evidence="2">
    <name type="scientific">Streptomyces sp. gb1(2016)</name>
    <dbReference type="NCBI Taxonomy" id="1828321"/>
    <lineage>
        <taxon>Bacteria</taxon>
        <taxon>Bacillati</taxon>
        <taxon>Actinomycetota</taxon>
        <taxon>Actinomycetes</taxon>
        <taxon>Kitasatosporales</taxon>
        <taxon>Streptomycetaceae</taxon>
        <taxon>Streptomyces</taxon>
    </lineage>
</organism>
<dbReference type="Gene3D" id="1.10.3210.10">
    <property type="entry name" value="Hypothetical protein af1432"/>
    <property type="match status" value="1"/>
</dbReference>
<gene>
    <name evidence="2" type="ORF">EAO74_09935</name>
</gene>
<dbReference type="RefSeq" id="WP_147983412.1">
    <property type="nucleotide sequence ID" value="NZ_RDBM01000034.1"/>
</dbReference>
<comment type="caution">
    <text evidence="2">The sequence shown here is derived from an EMBL/GenBank/DDBJ whole genome shotgun (WGS) entry which is preliminary data.</text>
</comment>
<accession>A0A652L5G2</accession>
<dbReference type="PANTHER" id="PTHR35569:SF1">
    <property type="entry name" value="CYANAMIDE HYDRATASE DDI2-RELATED"/>
    <property type="match status" value="1"/>
</dbReference>